<dbReference type="GO" id="GO:0016787">
    <property type="term" value="F:hydrolase activity"/>
    <property type="evidence" value="ECO:0007669"/>
    <property type="project" value="UniProtKB-KW"/>
</dbReference>
<dbReference type="RefSeq" id="WP_037328320.1">
    <property type="nucleotide sequence ID" value="NZ_JRMW01000038.1"/>
</dbReference>
<keyword evidence="4" id="KW-0460">Magnesium</keyword>
<dbReference type="GO" id="GO:0006364">
    <property type="term" value="P:rRNA processing"/>
    <property type="evidence" value="ECO:0007669"/>
    <property type="project" value="TreeGrafter"/>
</dbReference>
<sequence>MKIIFDDKKEKILMRVENERVMEVIFYDSLLHNIYRGKIENKIDSLKAYFVKISENESLFLKSTLAYNIGDNVIIQYVREPANGKLGLASENFSLENEAYTLTRYPLKKRPRLKKGKAKDETLYKEILAEKERLINEEKFFPSPKLLVENSSRDFYLASYRDYEIRDFDVRNSREFSNLKEELKKSELGYKDLSIIIDELKTLTVIDVNTAKRKSKLNKKDFLLNVNLELIDFIVYNLKLRNIGGMVVIDFLRSDGKEELREAFNDAASRYKLEAEVFGFSQMGLFEISIKRRGDSLKAKLEKRNLLF</sequence>
<dbReference type="Proteomes" id="UP000029579">
    <property type="component" value="Unassembled WGS sequence"/>
</dbReference>
<dbReference type="InterPro" id="IPR019307">
    <property type="entry name" value="RNA-bd_AU-1/RNase_E/G"/>
</dbReference>
<keyword evidence="3" id="KW-0378">Hydrolase</keyword>
<evidence type="ECO:0000313" key="7">
    <source>
        <dbReference type="EMBL" id="KGF03563.1"/>
    </source>
</evidence>
<dbReference type="GO" id="GO:0005737">
    <property type="term" value="C:cytoplasm"/>
    <property type="evidence" value="ECO:0007669"/>
    <property type="project" value="TreeGrafter"/>
</dbReference>
<comment type="caution">
    <text evidence="7">The sequence shown here is derived from an EMBL/GenBank/DDBJ whole genome shotgun (WGS) entry which is preliminary data.</text>
</comment>
<keyword evidence="2" id="KW-0479">Metal-binding</keyword>
<dbReference type="AlphaFoldDB" id="A0A095X141"/>
<dbReference type="Pfam" id="PF10150">
    <property type="entry name" value="RNase_E_G"/>
    <property type="match status" value="1"/>
</dbReference>
<dbReference type="InterPro" id="IPR004659">
    <property type="entry name" value="RNase_E/G"/>
</dbReference>
<dbReference type="PANTHER" id="PTHR30001">
    <property type="entry name" value="RIBONUCLEASE"/>
    <property type="match status" value="1"/>
</dbReference>
<evidence type="ECO:0000256" key="2">
    <source>
        <dbReference type="ARBA" id="ARBA00022723"/>
    </source>
</evidence>
<organism evidence="7 8">
    <name type="scientific">Anaerococcus lactolyticus S7-1-13</name>
    <dbReference type="NCBI Taxonomy" id="1284686"/>
    <lineage>
        <taxon>Bacteria</taxon>
        <taxon>Bacillati</taxon>
        <taxon>Bacillota</taxon>
        <taxon>Tissierellia</taxon>
        <taxon>Tissierellales</taxon>
        <taxon>Peptoniphilaceae</taxon>
        <taxon>Anaerococcus</taxon>
    </lineage>
</organism>
<evidence type="ECO:0000256" key="4">
    <source>
        <dbReference type="ARBA" id="ARBA00022842"/>
    </source>
</evidence>
<feature type="domain" description="RNA-binding protein AU-1/Ribonuclease E/G" evidence="6">
    <location>
        <begin position="194"/>
        <end position="292"/>
    </location>
</feature>
<proteinExistence type="predicted"/>
<dbReference type="GO" id="GO:0004540">
    <property type="term" value="F:RNA nuclease activity"/>
    <property type="evidence" value="ECO:0007669"/>
    <property type="project" value="InterPro"/>
</dbReference>
<keyword evidence="5" id="KW-0694">RNA-binding</keyword>
<evidence type="ECO:0000256" key="5">
    <source>
        <dbReference type="ARBA" id="ARBA00022884"/>
    </source>
</evidence>
<dbReference type="GO" id="GO:0003723">
    <property type="term" value="F:RNA binding"/>
    <property type="evidence" value="ECO:0007669"/>
    <property type="project" value="UniProtKB-KW"/>
</dbReference>
<dbReference type="EMBL" id="JRMW01000038">
    <property type="protein sequence ID" value="KGF03563.1"/>
    <property type="molecule type" value="Genomic_DNA"/>
</dbReference>
<name>A0A095X141_9FIRM</name>
<dbReference type="OrthoDB" id="9804278at2"/>
<dbReference type="PANTHER" id="PTHR30001:SF0">
    <property type="entry name" value="RIBONUCLEASE G"/>
    <property type="match status" value="1"/>
</dbReference>
<comment type="cofactor">
    <cofactor evidence="1">
        <name>Mg(2+)</name>
        <dbReference type="ChEBI" id="CHEBI:18420"/>
    </cofactor>
</comment>
<protein>
    <submittedName>
        <fullName evidence="7">Ribonuclease G</fullName>
    </submittedName>
</protein>
<evidence type="ECO:0000256" key="3">
    <source>
        <dbReference type="ARBA" id="ARBA00022801"/>
    </source>
</evidence>
<gene>
    <name evidence="7" type="ORF">HMPREF1630_07110</name>
</gene>
<dbReference type="GO" id="GO:0046872">
    <property type="term" value="F:metal ion binding"/>
    <property type="evidence" value="ECO:0007669"/>
    <property type="project" value="UniProtKB-KW"/>
</dbReference>
<evidence type="ECO:0000256" key="1">
    <source>
        <dbReference type="ARBA" id="ARBA00001946"/>
    </source>
</evidence>
<evidence type="ECO:0000313" key="8">
    <source>
        <dbReference type="Proteomes" id="UP000029579"/>
    </source>
</evidence>
<reference evidence="7 8" key="1">
    <citation type="submission" date="2014-07" db="EMBL/GenBank/DDBJ databases">
        <authorList>
            <person name="McCorrison J."/>
            <person name="Sanka R."/>
            <person name="Torralba M."/>
            <person name="Gillis M."/>
            <person name="Haft D.H."/>
            <person name="Methe B."/>
            <person name="Sutton G."/>
            <person name="Nelson K.E."/>
        </authorList>
    </citation>
    <scope>NUCLEOTIDE SEQUENCE [LARGE SCALE GENOMIC DNA]</scope>
    <source>
        <strain evidence="7 8">S7-1-13</strain>
    </source>
</reference>
<dbReference type="eggNOG" id="COG1530">
    <property type="taxonomic scope" value="Bacteria"/>
</dbReference>
<accession>A0A095X141</accession>
<evidence type="ECO:0000259" key="6">
    <source>
        <dbReference type="Pfam" id="PF10150"/>
    </source>
</evidence>